<protein>
    <recommendedName>
        <fullName evidence="3">LamG domain-containing protein</fullName>
    </recommendedName>
</protein>
<dbReference type="SUPFAM" id="SSF49899">
    <property type="entry name" value="Concanavalin A-like lectins/glucanases"/>
    <property type="match status" value="1"/>
</dbReference>
<sequence length="300" mass="33933">MKTLKYILSITIVAIMAQMNVSCSEDDEPVYPGTIVQIDTVFVKGVNITYPTFTGSNTRDDRFYAFSGSSSDDLSSLSGEEWTYETWIKVDPDATIGDKDANAGKDTNGACIMERGRNFELYLIDDDNADFAIKYNRLNSDNEAVGTMQSDLSSINLKFDEWAHVAISRSAEDNTAKFYINGVLVDSSTDDLWIQPVNDTWLDFNYMYRGGEMNYFKGSFDNIRVSYSDRYPNAFTPDQFERFSVDSNTLLQMDLDNNLTPFDPVNDFDKVDIKGVYSYYIQVVNTVTWTSEDSVLPTGD</sequence>
<dbReference type="Gene3D" id="2.60.120.200">
    <property type="match status" value="1"/>
</dbReference>
<dbReference type="EMBL" id="JARFVB010000008">
    <property type="protein sequence ID" value="MDF0717138.1"/>
    <property type="molecule type" value="Genomic_DNA"/>
</dbReference>
<dbReference type="RefSeq" id="WP_275616295.1">
    <property type="nucleotide sequence ID" value="NZ_JARFVB010000008.1"/>
</dbReference>
<dbReference type="Proteomes" id="UP001221366">
    <property type="component" value="Unassembled WGS sequence"/>
</dbReference>
<evidence type="ECO:0008006" key="3">
    <source>
        <dbReference type="Google" id="ProtNLM"/>
    </source>
</evidence>
<accession>A0ABT5Y122</accession>
<evidence type="ECO:0000313" key="2">
    <source>
        <dbReference type="Proteomes" id="UP001221366"/>
    </source>
</evidence>
<name>A0ABT5Y122_9FLAO</name>
<organism evidence="1 2">
    <name type="scientific">Flagellimonas yonaguniensis</name>
    <dbReference type="NCBI Taxonomy" id="3031325"/>
    <lineage>
        <taxon>Bacteria</taxon>
        <taxon>Pseudomonadati</taxon>
        <taxon>Bacteroidota</taxon>
        <taxon>Flavobacteriia</taxon>
        <taxon>Flavobacteriales</taxon>
        <taxon>Flavobacteriaceae</taxon>
        <taxon>Flagellimonas</taxon>
    </lineage>
</organism>
<gene>
    <name evidence="1" type="ORF">PY092_13325</name>
</gene>
<dbReference type="InterPro" id="IPR013320">
    <property type="entry name" value="ConA-like_dom_sf"/>
</dbReference>
<dbReference type="Pfam" id="PF13385">
    <property type="entry name" value="Laminin_G_3"/>
    <property type="match status" value="1"/>
</dbReference>
<evidence type="ECO:0000313" key="1">
    <source>
        <dbReference type="EMBL" id="MDF0717138.1"/>
    </source>
</evidence>
<proteinExistence type="predicted"/>
<comment type="caution">
    <text evidence="1">The sequence shown here is derived from an EMBL/GenBank/DDBJ whole genome shotgun (WGS) entry which is preliminary data.</text>
</comment>
<keyword evidence="2" id="KW-1185">Reference proteome</keyword>
<reference evidence="1 2" key="1">
    <citation type="submission" date="2023-03" db="EMBL/GenBank/DDBJ databases">
        <title>Muricauda XX sp. nov. and Muricauda XXX sp. nov., two novel species isolated from Okinawa Trough.</title>
        <authorList>
            <person name="Cao W."/>
            <person name="Deng X."/>
        </authorList>
    </citation>
    <scope>NUCLEOTIDE SEQUENCE [LARGE SCALE GENOMIC DNA]</scope>
    <source>
        <strain evidence="1 2">334s03</strain>
    </source>
</reference>